<dbReference type="Proteomes" id="UP000182800">
    <property type="component" value="Unassembled WGS sequence"/>
</dbReference>
<dbReference type="Pfam" id="PF12840">
    <property type="entry name" value="HTH_20"/>
    <property type="match status" value="1"/>
</dbReference>
<dbReference type="STRING" id="1653334.GA0071312_0350"/>
<dbReference type="NCBIfam" id="NF033788">
    <property type="entry name" value="HTH_metalloreg"/>
    <property type="match status" value="1"/>
</dbReference>
<sequence length="121" mass="12878">MMQMKTPLPDVDLATMAAQLEALGHPTRLALYRLMVRAGPEGIPVGRLQEALGIPASTLSHHLAKLTAQGLVSRERQATTLICRADFETMHGLVGFLNDECCADSCTRALPVAPVVADGDA</sequence>
<keyword evidence="2 6" id="KW-0238">DNA-binding</keyword>
<proteinExistence type="predicted"/>
<dbReference type="PATRIC" id="fig|1653334.4.peg.685"/>
<dbReference type="RefSeq" id="WP_238947054.1">
    <property type="nucleotide sequence ID" value="NZ_FMBM01000001.1"/>
</dbReference>
<dbReference type="Gene3D" id="1.10.10.10">
    <property type="entry name" value="Winged helix-like DNA-binding domain superfamily/Winged helix DNA-binding domain"/>
    <property type="match status" value="1"/>
</dbReference>
<dbReference type="InterPro" id="IPR001845">
    <property type="entry name" value="HTH_ArsR_DNA-bd_dom"/>
</dbReference>
<dbReference type="GO" id="GO:0003677">
    <property type="term" value="F:DNA binding"/>
    <property type="evidence" value="ECO:0007669"/>
    <property type="project" value="UniProtKB-KW"/>
</dbReference>
<protein>
    <submittedName>
        <fullName evidence="5">ArsR family transcriptional regulator</fullName>
    </submittedName>
    <submittedName>
        <fullName evidence="6">DNA-binding transcriptional regulator, ArsR family</fullName>
    </submittedName>
</protein>
<feature type="domain" description="HTH arsR-type" evidence="4">
    <location>
        <begin position="8"/>
        <end position="105"/>
    </location>
</feature>
<evidence type="ECO:0000313" key="7">
    <source>
        <dbReference type="Proteomes" id="UP000050497"/>
    </source>
</evidence>
<evidence type="ECO:0000313" key="5">
    <source>
        <dbReference type="EMBL" id="KPQ09457.1"/>
    </source>
</evidence>
<evidence type="ECO:0000256" key="3">
    <source>
        <dbReference type="ARBA" id="ARBA00023163"/>
    </source>
</evidence>
<comment type="caution">
    <text evidence="5">The sequence shown here is derived from an EMBL/GenBank/DDBJ whole genome shotgun (WGS) entry which is preliminary data.</text>
</comment>
<dbReference type="SUPFAM" id="SSF46785">
    <property type="entry name" value="Winged helix' DNA-binding domain"/>
    <property type="match status" value="1"/>
</dbReference>
<dbReference type="PROSITE" id="PS50987">
    <property type="entry name" value="HTH_ARSR_2"/>
    <property type="match status" value="1"/>
</dbReference>
<evidence type="ECO:0000259" key="4">
    <source>
        <dbReference type="PROSITE" id="PS50987"/>
    </source>
</evidence>
<keyword evidence="3" id="KW-0804">Transcription</keyword>
<keyword evidence="8" id="KW-1185">Reference proteome</keyword>
<dbReference type="AlphaFoldDB" id="A0A0P7ZX88"/>
<dbReference type="SMART" id="SM00418">
    <property type="entry name" value="HTH_ARSR"/>
    <property type="match status" value="1"/>
</dbReference>
<dbReference type="PANTHER" id="PTHR43132:SF2">
    <property type="entry name" value="ARSENICAL RESISTANCE OPERON REPRESSOR ARSR-RELATED"/>
    <property type="match status" value="1"/>
</dbReference>
<dbReference type="Proteomes" id="UP000050497">
    <property type="component" value="Unassembled WGS sequence"/>
</dbReference>
<dbReference type="CDD" id="cd00090">
    <property type="entry name" value="HTH_ARSR"/>
    <property type="match status" value="1"/>
</dbReference>
<dbReference type="PANTHER" id="PTHR43132">
    <property type="entry name" value="ARSENICAL RESISTANCE OPERON REPRESSOR ARSR-RELATED"/>
    <property type="match status" value="1"/>
</dbReference>
<evidence type="ECO:0000313" key="6">
    <source>
        <dbReference type="EMBL" id="SCC78543.1"/>
    </source>
</evidence>
<dbReference type="EMBL" id="LJSX01000027">
    <property type="protein sequence ID" value="KPQ09457.1"/>
    <property type="molecule type" value="Genomic_DNA"/>
</dbReference>
<dbReference type="InterPro" id="IPR036390">
    <property type="entry name" value="WH_DNA-bd_sf"/>
</dbReference>
<reference evidence="6 8" key="2">
    <citation type="submission" date="2016-08" db="EMBL/GenBank/DDBJ databases">
        <authorList>
            <person name="Varghese N."/>
            <person name="Submissions Spin"/>
        </authorList>
    </citation>
    <scope>NUCLEOTIDE SEQUENCE [LARGE SCALE GENOMIC DNA]</scope>
    <source>
        <strain evidence="6 8">HL-109</strain>
    </source>
</reference>
<reference evidence="5 7" key="1">
    <citation type="submission" date="2015-09" db="EMBL/GenBank/DDBJ databases">
        <title>Identification and resolution of microdiversity through metagenomic sequencing of parallel consortia.</title>
        <authorList>
            <person name="Nelson W.C."/>
            <person name="Romine M.F."/>
            <person name="Lindemann S.R."/>
        </authorList>
    </citation>
    <scope>NUCLEOTIDE SEQUENCE [LARGE SCALE GENOMIC DNA]</scope>
    <source>
        <strain evidence="5">HL-109</strain>
    </source>
</reference>
<dbReference type="InterPro" id="IPR051011">
    <property type="entry name" value="Metal_resp_trans_reg"/>
</dbReference>
<dbReference type="GO" id="GO:0003700">
    <property type="term" value="F:DNA-binding transcription factor activity"/>
    <property type="evidence" value="ECO:0007669"/>
    <property type="project" value="InterPro"/>
</dbReference>
<gene>
    <name evidence="6" type="ORF">GA0071312_0350</name>
    <name evidence="5" type="ORF">HLUCCO17_14690</name>
</gene>
<evidence type="ECO:0000256" key="2">
    <source>
        <dbReference type="ARBA" id="ARBA00023125"/>
    </source>
</evidence>
<dbReference type="InterPro" id="IPR036388">
    <property type="entry name" value="WH-like_DNA-bd_sf"/>
</dbReference>
<evidence type="ECO:0000256" key="1">
    <source>
        <dbReference type="ARBA" id="ARBA00023015"/>
    </source>
</evidence>
<evidence type="ECO:0000313" key="8">
    <source>
        <dbReference type="Proteomes" id="UP000182800"/>
    </source>
</evidence>
<name>A0A0P7ZX88_9HYPH</name>
<accession>A0A0P7ZX88</accession>
<keyword evidence="1" id="KW-0805">Transcription regulation</keyword>
<organism evidence="5 7">
    <name type="scientific">Saliniramus fredricksonii</name>
    <dbReference type="NCBI Taxonomy" id="1653334"/>
    <lineage>
        <taxon>Bacteria</taxon>
        <taxon>Pseudomonadati</taxon>
        <taxon>Pseudomonadota</taxon>
        <taxon>Alphaproteobacteria</taxon>
        <taxon>Hyphomicrobiales</taxon>
        <taxon>Salinarimonadaceae</taxon>
        <taxon>Saliniramus</taxon>
    </lineage>
</organism>
<dbReference type="EMBL" id="FMBM01000001">
    <property type="protein sequence ID" value="SCC78543.1"/>
    <property type="molecule type" value="Genomic_DNA"/>
</dbReference>
<dbReference type="InterPro" id="IPR011991">
    <property type="entry name" value="ArsR-like_HTH"/>
</dbReference>